<organism evidence="1">
    <name type="scientific">Pneumocystis carinii</name>
    <dbReference type="NCBI Taxonomy" id="4754"/>
    <lineage>
        <taxon>Eukaryota</taxon>
        <taxon>Fungi</taxon>
        <taxon>Dikarya</taxon>
        <taxon>Ascomycota</taxon>
        <taxon>Taphrinomycotina</taxon>
        <taxon>Pneumocystomycetes</taxon>
        <taxon>Pneumocystaceae</taxon>
        <taxon>Pneumocystis</taxon>
    </lineage>
</organism>
<proteinExistence type="predicted"/>
<reference evidence="1" key="1">
    <citation type="journal article" date="1995" name="Gene">
        <title>Cloning and characterization of a conserved region of human and rhesus macaque Pneumocystis carinii gpA.</title>
        <authorList>
            <person name="Wright T.W."/>
            <person name="Gigliotti F."/>
            <person name="Haidaris C.G."/>
            <person name="Simpson-Haidaris P.J."/>
        </authorList>
    </citation>
    <scope>NUCLEOTIDE SEQUENCE</scope>
</reference>
<accession>Q01715</accession>
<dbReference type="EMBL" id="U34351">
    <property type="protein sequence ID" value="AAA97603.1"/>
    <property type="molecule type" value="Genomic_DNA"/>
</dbReference>
<sequence length="102" mass="11970">RVACYKKGLDAQANEVLQSKMHELFRGSGEEWFKKLLDKITKECQKLKTASDELFLLCIEPFIAVRILAADFRLRMVFLQEQLNENRDFPTKENCVELKEKC</sequence>
<feature type="non-terminal residue" evidence="1">
    <location>
        <position position="102"/>
    </location>
</feature>
<feature type="non-terminal residue" evidence="1">
    <location>
        <position position="1"/>
    </location>
</feature>
<evidence type="ECO:0000313" key="1">
    <source>
        <dbReference type="EMBL" id="AAA97603.1"/>
    </source>
</evidence>
<name>Q01715_PNECA</name>
<dbReference type="AlphaFoldDB" id="Q01715"/>
<protein>
    <submittedName>
        <fullName evidence="1">Glycoprotein A</fullName>
    </submittedName>
</protein>